<dbReference type="PIRSF" id="PIRSF032025">
    <property type="entry name" value="UCP032025"/>
    <property type="match status" value="1"/>
</dbReference>
<dbReference type="OrthoDB" id="9798292at2"/>
<dbReference type="Pfam" id="PF07370">
    <property type="entry name" value="DUF1489"/>
    <property type="match status" value="1"/>
</dbReference>
<dbReference type="Proteomes" id="UP000199473">
    <property type="component" value="Unassembled WGS sequence"/>
</dbReference>
<protein>
    <recommendedName>
        <fullName evidence="3">DUF1489 family protein</fullName>
    </recommendedName>
</protein>
<dbReference type="AlphaFoldDB" id="A0A1I4ABQ1"/>
<dbReference type="STRING" id="1123062.SAMN02745775_103267"/>
<dbReference type="EMBL" id="FOSQ01000003">
    <property type="protein sequence ID" value="SFK53226.1"/>
    <property type="molecule type" value="Genomic_DNA"/>
</dbReference>
<evidence type="ECO:0008006" key="3">
    <source>
        <dbReference type="Google" id="ProtNLM"/>
    </source>
</evidence>
<organism evidence="1 2">
    <name type="scientific">Falsiroseomonas stagni DSM 19981</name>
    <dbReference type="NCBI Taxonomy" id="1123062"/>
    <lineage>
        <taxon>Bacteria</taxon>
        <taxon>Pseudomonadati</taxon>
        <taxon>Pseudomonadota</taxon>
        <taxon>Alphaproteobacteria</taxon>
        <taxon>Acetobacterales</taxon>
        <taxon>Roseomonadaceae</taxon>
        <taxon>Falsiroseomonas</taxon>
    </lineage>
</organism>
<evidence type="ECO:0000313" key="1">
    <source>
        <dbReference type="EMBL" id="SFK53226.1"/>
    </source>
</evidence>
<keyword evidence="2" id="KW-1185">Reference proteome</keyword>
<accession>A0A1I4ABQ1</accession>
<reference evidence="1 2" key="1">
    <citation type="submission" date="2016-10" db="EMBL/GenBank/DDBJ databases">
        <authorList>
            <person name="de Groot N.N."/>
        </authorList>
    </citation>
    <scope>NUCLEOTIDE SEQUENCE [LARGE SCALE GENOMIC DNA]</scope>
    <source>
        <strain evidence="1 2">DSM 19981</strain>
    </source>
</reference>
<proteinExistence type="predicted"/>
<gene>
    <name evidence="1" type="ORF">SAMN02745775_103267</name>
</gene>
<dbReference type="RefSeq" id="WP_092959501.1">
    <property type="nucleotide sequence ID" value="NZ_FOSQ01000003.1"/>
</dbReference>
<evidence type="ECO:0000313" key="2">
    <source>
        <dbReference type="Proteomes" id="UP000199473"/>
    </source>
</evidence>
<dbReference type="InterPro" id="IPR008320">
    <property type="entry name" value="UCP032025"/>
</dbReference>
<name>A0A1I4ABQ1_9PROT</name>
<sequence>MLHLLKLCVGPKEVAELAANQARRAALDPPLRHQTRMVPKRAAELLDGGSLYWVVAGFIRVRQRILDVREERWDDGSACAGLVLEPELVLVEPRPQKPFQGWRYLEPAAAPPDAPRGGVAATGLEALPPALRRELQALCLI</sequence>